<dbReference type="RefSeq" id="WP_166898589.1">
    <property type="nucleotide sequence ID" value="NZ_WHJF01000102.1"/>
</dbReference>
<dbReference type="Pfam" id="PF13665">
    <property type="entry name" value="Tox-PAAR-like"/>
    <property type="match status" value="1"/>
</dbReference>
<dbReference type="EMBL" id="WHJF01000102">
    <property type="protein sequence ID" value="NHZ65884.1"/>
    <property type="molecule type" value="Genomic_DNA"/>
</dbReference>
<accession>A0ABX0N2X7</accession>
<evidence type="ECO:0000313" key="2">
    <source>
        <dbReference type="EMBL" id="NHZ65884.1"/>
    </source>
</evidence>
<organism evidence="2 3">
    <name type="scientific">Massilia genomosp. 1</name>
    <dbReference type="NCBI Taxonomy" id="2609280"/>
    <lineage>
        <taxon>Bacteria</taxon>
        <taxon>Pseudomonadati</taxon>
        <taxon>Pseudomonadota</taxon>
        <taxon>Betaproteobacteria</taxon>
        <taxon>Burkholderiales</taxon>
        <taxon>Oxalobacteraceae</taxon>
        <taxon>Telluria group</taxon>
        <taxon>Massilia</taxon>
    </lineage>
</organism>
<gene>
    <name evidence="2" type="ORF">F1735_26880</name>
</gene>
<proteinExistence type="predicted"/>
<comment type="caution">
    <text evidence="2">The sequence shown here is derived from an EMBL/GenBank/DDBJ whole genome shotgun (WGS) entry which is preliminary data.</text>
</comment>
<keyword evidence="3" id="KW-1185">Reference proteome</keyword>
<reference evidence="2 3" key="1">
    <citation type="submission" date="2019-10" db="EMBL/GenBank/DDBJ databases">
        <title>Taxonomy of Antarctic Massilia spp.: description of Massilia rubra sp. nov., Massilia aquatica sp. nov., Massilia mucilaginosa sp. nov., Massilia frigida sp. nov. isolated from streams, lakes and regoliths.</title>
        <authorList>
            <person name="Holochova P."/>
            <person name="Sedlacek I."/>
            <person name="Kralova S."/>
            <person name="Maslanova I."/>
            <person name="Busse H.-J."/>
            <person name="Stankova E."/>
            <person name="Vrbovska V."/>
            <person name="Kovarovic V."/>
            <person name="Bartak M."/>
            <person name="Svec P."/>
            <person name="Pantucek R."/>
        </authorList>
    </citation>
    <scope>NUCLEOTIDE SEQUENCE [LARGE SCALE GENOMIC DNA]</scope>
    <source>
        <strain evidence="2 3">CCM 8694</strain>
    </source>
</reference>
<dbReference type="Proteomes" id="UP000610594">
    <property type="component" value="Unassembled WGS sequence"/>
</dbReference>
<feature type="region of interest" description="Disordered" evidence="1">
    <location>
        <begin position="21"/>
        <end position="41"/>
    </location>
</feature>
<evidence type="ECO:0000256" key="1">
    <source>
        <dbReference type="SAM" id="MobiDB-lite"/>
    </source>
</evidence>
<name>A0ABX0N2X7_9BURK</name>
<evidence type="ECO:0000313" key="3">
    <source>
        <dbReference type="Proteomes" id="UP000610594"/>
    </source>
</evidence>
<sequence>MGKIGARKNFILKAVSTAPSFNKTPVGSSTPPVPYPTTQDLSNSVSVASSVRFNGDPAYVLDKTQQPSCKGDDAGLAKGVKSNTVNGYVKPTGAAAHFRAEKKFVVRQGDTNVMNGGNNPGIYVTSQMPSLTGGAATAGDADEHSPAIEAETPAEHAFLGCQPPLSLPTPEPFTNTGSLLALALKAKQSKTSTASLVQFVPGKRG</sequence>
<protein>
    <submittedName>
        <fullName evidence="2">DUF4150 domain-containing protein</fullName>
    </submittedName>
</protein>